<keyword evidence="3 5" id="KW-1133">Transmembrane helix</keyword>
<comment type="subcellular location">
    <subcellularLocation>
        <location evidence="1">Endomembrane system</location>
        <topology evidence="1">Multi-pass membrane protein</topology>
    </subcellularLocation>
</comment>
<protein>
    <recommendedName>
        <fullName evidence="8">Isoprenylcysteine carboxylmethyltransferase family protein</fullName>
    </recommendedName>
</protein>
<organism evidence="6 7">
    <name type="scientific">Mycolicibacterium peregrinum</name>
    <name type="common">Mycobacterium peregrinum</name>
    <dbReference type="NCBI Taxonomy" id="43304"/>
    <lineage>
        <taxon>Bacteria</taxon>
        <taxon>Bacillati</taxon>
        <taxon>Actinomycetota</taxon>
        <taxon>Actinomycetes</taxon>
        <taxon>Mycobacteriales</taxon>
        <taxon>Mycobacteriaceae</taxon>
        <taxon>Mycolicibacterium</taxon>
    </lineage>
</organism>
<keyword evidence="4 5" id="KW-0472">Membrane</keyword>
<gene>
    <name evidence="6" type="ORF">A5779_04995</name>
</gene>
<evidence type="ECO:0000313" key="6">
    <source>
        <dbReference type="EMBL" id="OBB84740.1"/>
    </source>
</evidence>
<evidence type="ECO:0000256" key="5">
    <source>
        <dbReference type="SAM" id="Phobius"/>
    </source>
</evidence>
<dbReference type="EMBL" id="LZSY01000156">
    <property type="protein sequence ID" value="OBB84740.1"/>
    <property type="molecule type" value="Genomic_DNA"/>
</dbReference>
<dbReference type="Pfam" id="PF04191">
    <property type="entry name" value="PEMT"/>
    <property type="match status" value="1"/>
</dbReference>
<dbReference type="PANTHER" id="PTHR43847">
    <property type="entry name" value="BLL3993 PROTEIN"/>
    <property type="match status" value="1"/>
</dbReference>
<proteinExistence type="predicted"/>
<evidence type="ECO:0000313" key="7">
    <source>
        <dbReference type="Proteomes" id="UP000094008"/>
    </source>
</evidence>
<accession>A0A1A0VNA9</accession>
<evidence type="ECO:0000256" key="4">
    <source>
        <dbReference type="ARBA" id="ARBA00023136"/>
    </source>
</evidence>
<feature type="transmembrane region" description="Helical" evidence="5">
    <location>
        <begin position="108"/>
        <end position="128"/>
    </location>
</feature>
<evidence type="ECO:0000256" key="2">
    <source>
        <dbReference type="ARBA" id="ARBA00022692"/>
    </source>
</evidence>
<feature type="transmembrane region" description="Helical" evidence="5">
    <location>
        <begin position="135"/>
        <end position="155"/>
    </location>
</feature>
<dbReference type="AlphaFoldDB" id="A0A1A0VNA9"/>
<sequence>MKTGLFTAVSAVIGLVVFGALVFGPAGTFDYWQGWAFLAVFALTTLLPSRYLAVHDPEALRRRMRAGPVAETRPLQKVASTLAFTFLAAMVIVSVLDHRFGWSAVPAWVSVVGNALVAVGLGAAMLVVSQNSYAAANVIVEAGQTVVSTGLYRLVRHPMYAGNVIMMIGIPPALGSYWGLLLMIPGIAILAMRIVDEEKLLRAELDGYDAYAGKVRYRLLPYVW</sequence>
<evidence type="ECO:0008006" key="8">
    <source>
        <dbReference type="Google" id="ProtNLM"/>
    </source>
</evidence>
<comment type="caution">
    <text evidence="6">The sequence shown here is derived from an EMBL/GenBank/DDBJ whole genome shotgun (WGS) entry which is preliminary data.</text>
</comment>
<dbReference type="Proteomes" id="UP000094008">
    <property type="component" value="Unassembled WGS sequence"/>
</dbReference>
<evidence type="ECO:0000256" key="1">
    <source>
        <dbReference type="ARBA" id="ARBA00004127"/>
    </source>
</evidence>
<feature type="transmembrane region" description="Helical" evidence="5">
    <location>
        <begin position="35"/>
        <end position="54"/>
    </location>
</feature>
<dbReference type="InterPro" id="IPR007318">
    <property type="entry name" value="Phopholipid_MeTrfase"/>
</dbReference>
<reference evidence="7" key="1">
    <citation type="submission" date="2016-06" db="EMBL/GenBank/DDBJ databases">
        <authorList>
            <person name="Sutton G."/>
            <person name="Brinkac L."/>
            <person name="Sanka R."/>
            <person name="Adams M."/>
            <person name="Lau E."/>
            <person name="Mehaffy C."/>
            <person name="Tameris M."/>
            <person name="Hatherill M."/>
            <person name="Hanekom W."/>
            <person name="Mahomed H."/>
            <person name="Mcshane H."/>
        </authorList>
    </citation>
    <scope>NUCLEOTIDE SEQUENCE [LARGE SCALE GENOMIC DNA]</scope>
    <source>
        <strain evidence="7">852002-10433_SCH5171157</strain>
    </source>
</reference>
<feature type="transmembrane region" description="Helical" evidence="5">
    <location>
        <begin position="75"/>
        <end position="96"/>
    </location>
</feature>
<dbReference type="Gene3D" id="1.20.120.1630">
    <property type="match status" value="1"/>
</dbReference>
<evidence type="ECO:0000256" key="3">
    <source>
        <dbReference type="ARBA" id="ARBA00022989"/>
    </source>
</evidence>
<dbReference type="GO" id="GO:0012505">
    <property type="term" value="C:endomembrane system"/>
    <property type="evidence" value="ECO:0007669"/>
    <property type="project" value="UniProtKB-SubCell"/>
</dbReference>
<dbReference type="PANTHER" id="PTHR43847:SF1">
    <property type="entry name" value="BLL3993 PROTEIN"/>
    <property type="match status" value="1"/>
</dbReference>
<dbReference type="RefSeq" id="WP_064886267.1">
    <property type="nucleotide sequence ID" value="NZ_LZSY01000156.1"/>
</dbReference>
<name>A0A1A0VNA9_MYCPR</name>
<dbReference type="InterPro" id="IPR052527">
    <property type="entry name" value="Metal_cation-efflux_comp"/>
</dbReference>
<dbReference type="OrthoDB" id="7203053at2"/>
<keyword evidence="2 5" id="KW-0812">Transmembrane</keyword>
<feature type="transmembrane region" description="Helical" evidence="5">
    <location>
        <begin position="175"/>
        <end position="195"/>
    </location>
</feature>